<protein>
    <submittedName>
        <fullName evidence="5">Bacterial regulatory proteins, luxR family</fullName>
    </submittedName>
</protein>
<evidence type="ECO:0000256" key="2">
    <source>
        <dbReference type="ARBA" id="ARBA00023125"/>
    </source>
</evidence>
<gene>
    <name evidence="5" type="ORF">SFB21_1540</name>
</gene>
<feature type="domain" description="HTH luxR-type" evidence="4">
    <location>
        <begin position="313"/>
        <end position="378"/>
    </location>
</feature>
<evidence type="ECO:0000256" key="1">
    <source>
        <dbReference type="ARBA" id="ARBA00023015"/>
    </source>
</evidence>
<evidence type="ECO:0000259" key="4">
    <source>
        <dbReference type="PROSITE" id="PS50043"/>
    </source>
</evidence>
<dbReference type="Gene3D" id="1.10.10.10">
    <property type="entry name" value="Winged helix-like DNA-binding domain superfamily/Winged helix DNA-binding domain"/>
    <property type="match status" value="1"/>
</dbReference>
<comment type="caution">
    <text evidence="5">The sequence shown here is derived from an EMBL/GenBank/DDBJ whole genome shotgun (WGS) entry which is preliminary data.</text>
</comment>
<dbReference type="Pfam" id="PF13188">
    <property type="entry name" value="PAS_8"/>
    <property type="match status" value="1"/>
</dbReference>
<dbReference type="CDD" id="cd06170">
    <property type="entry name" value="LuxR_C_like"/>
    <property type="match status" value="1"/>
</dbReference>
<evidence type="ECO:0000256" key="3">
    <source>
        <dbReference type="ARBA" id="ARBA00023163"/>
    </source>
</evidence>
<dbReference type="PANTHER" id="PTHR44688">
    <property type="entry name" value="DNA-BINDING TRANSCRIPTIONAL ACTIVATOR DEVR_DOSR"/>
    <property type="match status" value="1"/>
</dbReference>
<dbReference type="PANTHER" id="PTHR44688:SF16">
    <property type="entry name" value="DNA-BINDING TRANSCRIPTIONAL ACTIVATOR DEVR_DOSR"/>
    <property type="match status" value="1"/>
</dbReference>
<dbReference type="InterPro" id="IPR000014">
    <property type="entry name" value="PAS"/>
</dbReference>
<evidence type="ECO:0000313" key="5">
    <source>
        <dbReference type="EMBL" id="CAB1214374.1"/>
    </source>
</evidence>
<dbReference type="Gene3D" id="3.30.450.20">
    <property type="entry name" value="PAS domain"/>
    <property type="match status" value="1"/>
</dbReference>
<dbReference type="AlphaFoldDB" id="A0A811GBB7"/>
<dbReference type="PRINTS" id="PR00038">
    <property type="entry name" value="HTHLUXR"/>
</dbReference>
<dbReference type="GO" id="GO:0003677">
    <property type="term" value="F:DNA binding"/>
    <property type="evidence" value="ECO:0007669"/>
    <property type="project" value="UniProtKB-KW"/>
</dbReference>
<dbReference type="PROSITE" id="PS50043">
    <property type="entry name" value="HTH_LUXR_2"/>
    <property type="match status" value="1"/>
</dbReference>
<dbReference type="Proteomes" id="UP000489961">
    <property type="component" value="Unassembled WGS sequence"/>
</dbReference>
<keyword evidence="1" id="KW-0805">Transcription regulation</keyword>
<keyword evidence="3" id="KW-0804">Transcription</keyword>
<proteinExistence type="predicted"/>
<sequence length="385" mass="44440">MNPDVEHSIIGMIYDAGLDATLWPEVIQKIVEYTESKTAILTALDRLNPNYDFVHTWNIPAVCLDAYQNEQIKLIDMKLHMPLWQQIGVGGVINQDLSHYASSEDPDASLFYEKCLKITGICYIAGVLLEQNEYSWSVLGIHRSPQHMPFSMQELEFFKRIRVHIRRSLQIHKQLSYARRENQNLYRMLDAIKVGIILIDEQRSVRYTNKRAQEMMQRSKVFELDRYGRISTLRVHQQRFEQLIHSAQLDGSLPKHEVGGVMPVYNSEGEQFMLTVTPFSRMNSMADLSQSKHAYVVLSISETGQKYTLAAAFLKEAYGLSTREFEICELFVNGMNLGEIAETLHLTLSSVRTYVKNIYGKMRCNSQAELMHKLMGMTIEFEHID</sequence>
<dbReference type="GO" id="GO:0006355">
    <property type="term" value="P:regulation of DNA-templated transcription"/>
    <property type="evidence" value="ECO:0007669"/>
    <property type="project" value="InterPro"/>
</dbReference>
<accession>A0A811GBB7</accession>
<dbReference type="EMBL" id="CADDTS010000027">
    <property type="protein sequence ID" value="CAB1214374.1"/>
    <property type="molecule type" value="Genomic_DNA"/>
</dbReference>
<name>A0A811GBB7_9GAMM</name>
<dbReference type="Pfam" id="PF00196">
    <property type="entry name" value="GerE"/>
    <property type="match status" value="1"/>
</dbReference>
<dbReference type="SUPFAM" id="SSF46894">
    <property type="entry name" value="C-terminal effector domain of the bipartite response regulators"/>
    <property type="match status" value="1"/>
</dbReference>
<organism evidence="5 6">
    <name type="scientific">Acinetobacter bouvetii</name>
    <dbReference type="NCBI Taxonomy" id="202951"/>
    <lineage>
        <taxon>Bacteria</taxon>
        <taxon>Pseudomonadati</taxon>
        <taxon>Pseudomonadota</taxon>
        <taxon>Gammaproteobacteria</taxon>
        <taxon>Moraxellales</taxon>
        <taxon>Moraxellaceae</taxon>
        <taxon>Acinetobacter</taxon>
    </lineage>
</organism>
<keyword evidence="2" id="KW-0238">DNA-binding</keyword>
<evidence type="ECO:0000313" key="6">
    <source>
        <dbReference type="Proteomes" id="UP000489961"/>
    </source>
</evidence>
<dbReference type="SMART" id="SM00421">
    <property type="entry name" value="HTH_LUXR"/>
    <property type="match status" value="1"/>
</dbReference>
<dbReference type="InterPro" id="IPR000792">
    <property type="entry name" value="Tscrpt_reg_LuxR_C"/>
</dbReference>
<dbReference type="InterPro" id="IPR016032">
    <property type="entry name" value="Sig_transdc_resp-reg_C-effctor"/>
</dbReference>
<dbReference type="RefSeq" id="WP_174559455.1">
    <property type="nucleotide sequence ID" value="NZ_CADDTS010000027.1"/>
</dbReference>
<reference evidence="5 6" key="1">
    <citation type="submission" date="2020-02" db="EMBL/GenBank/DDBJ databases">
        <authorList>
            <person name="Chaudhuri R."/>
        </authorList>
    </citation>
    <scope>NUCLEOTIDE SEQUENCE [LARGE SCALE GENOMIC DNA]</scope>
    <source>
        <strain evidence="5">SFB21</strain>
    </source>
</reference>
<dbReference type="InterPro" id="IPR036388">
    <property type="entry name" value="WH-like_DNA-bd_sf"/>
</dbReference>